<dbReference type="RefSeq" id="WP_115632053.1">
    <property type="nucleotide sequence ID" value="NZ_UIGI01000002.1"/>
</dbReference>
<dbReference type="EMBL" id="UIGI01000002">
    <property type="protein sequence ID" value="SUY92814.1"/>
    <property type="molecule type" value="Genomic_DNA"/>
</dbReference>
<feature type="transmembrane region" description="Helical" evidence="1">
    <location>
        <begin position="87"/>
        <end position="109"/>
    </location>
</feature>
<feature type="transmembrane region" description="Helical" evidence="1">
    <location>
        <begin position="62"/>
        <end position="80"/>
    </location>
</feature>
<proteinExistence type="predicted"/>
<dbReference type="AlphaFoldDB" id="A0A381KN71"/>
<dbReference type="Proteomes" id="UP000255528">
    <property type="component" value="Unassembled WGS sequence"/>
</dbReference>
<organism evidence="2 3">
    <name type="scientific">Buttiauxella agrestis</name>
    <dbReference type="NCBI Taxonomy" id="82977"/>
    <lineage>
        <taxon>Bacteria</taxon>
        <taxon>Pseudomonadati</taxon>
        <taxon>Pseudomonadota</taxon>
        <taxon>Gammaproteobacteria</taxon>
        <taxon>Enterobacterales</taxon>
        <taxon>Enterobacteriaceae</taxon>
        <taxon>Buttiauxella</taxon>
    </lineage>
</organism>
<evidence type="ECO:0000313" key="2">
    <source>
        <dbReference type="EMBL" id="SUY92814.1"/>
    </source>
</evidence>
<name>A0A381KN71_9ENTR</name>
<reference evidence="2 3" key="1">
    <citation type="submission" date="2018-06" db="EMBL/GenBank/DDBJ databases">
        <authorList>
            <consortium name="Pathogen Informatics"/>
            <person name="Doyle S."/>
        </authorList>
    </citation>
    <scope>NUCLEOTIDE SEQUENCE [LARGE SCALE GENOMIC DNA]</scope>
    <source>
        <strain evidence="2 3">NCTC12119</strain>
    </source>
</reference>
<protein>
    <recommendedName>
        <fullName evidence="4">Pili assembly chaperone</fullName>
    </recommendedName>
</protein>
<feature type="transmembrane region" description="Helical" evidence="1">
    <location>
        <begin position="21"/>
        <end position="42"/>
    </location>
</feature>
<accession>A0A381KN71</accession>
<evidence type="ECO:0000256" key="1">
    <source>
        <dbReference type="SAM" id="Phobius"/>
    </source>
</evidence>
<keyword evidence="1" id="KW-0812">Transmembrane</keyword>
<keyword evidence="1" id="KW-1133">Transmembrane helix</keyword>
<sequence>MELTLNKNFATDKKQTVNKTKALNITLLVILTVLTCGFAYAGSDDGALGEIWSYLSEGLTGAPGKILAACMLFSCGYFSVLKPNPGLAAVSFLIMLIIANGEKIIGGFMDAGVPL</sequence>
<gene>
    <name evidence="2" type="ORF">NCTC12119_04843</name>
</gene>
<keyword evidence="1" id="KW-0472">Membrane</keyword>
<evidence type="ECO:0000313" key="3">
    <source>
        <dbReference type="Proteomes" id="UP000255528"/>
    </source>
</evidence>
<evidence type="ECO:0008006" key="4">
    <source>
        <dbReference type="Google" id="ProtNLM"/>
    </source>
</evidence>